<dbReference type="GO" id="GO:0015473">
    <property type="term" value="F:fimbrial usher porin activity"/>
    <property type="evidence" value="ECO:0007669"/>
    <property type="project" value="InterPro"/>
</dbReference>
<dbReference type="PANTHER" id="PTHR30451">
    <property type="entry name" value="OUTER MEMBRANE USHER PROTEIN"/>
    <property type="match status" value="1"/>
</dbReference>
<dbReference type="InterPro" id="IPR000015">
    <property type="entry name" value="Fimb_usher"/>
</dbReference>
<evidence type="ECO:0000256" key="3">
    <source>
        <dbReference type="ARBA" id="ARBA00022448"/>
    </source>
</evidence>
<proteinExistence type="inferred from homology"/>
<dbReference type="RefSeq" id="WP_115239164.1">
    <property type="nucleotide sequence ID" value="NZ_CACRTM010000010.1"/>
</dbReference>
<dbReference type="InterPro" id="IPR037224">
    <property type="entry name" value="PapC_N_sf"/>
</dbReference>
<reference evidence="13" key="1">
    <citation type="submission" date="2019-11" db="EMBL/GenBank/DDBJ databases">
        <authorList>
            <person name="Feng L."/>
        </authorList>
    </citation>
    <scope>NUCLEOTIDE SEQUENCE</scope>
    <source>
        <strain evidence="13">KOxytocaLFYP65</strain>
    </source>
</reference>
<evidence type="ECO:0000256" key="4">
    <source>
        <dbReference type="ARBA" id="ARBA00022452"/>
    </source>
</evidence>
<evidence type="ECO:0000256" key="7">
    <source>
        <dbReference type="ARBA" id="ARBA00023136"/>
    </source>
</evidence>
<evidence type="ECO:0000256" key="1">
    <source>
        <dbReference type="ARBA" id="ARBA00004571"/>
    </source>
</evidence>
<evidence type="ECO:0000256" key="10">
    <source>
        <dbReference type="SAM" id="SignalP"/>
    </source>
</evidence>
<evidence type="ECO:0000256" key="8">
    <source>
        <dbReference type="ARBA" id="ARBA00023237"/>
    </source>
</evidence>
<dbReference type="EMBL" id="CACRTM010000010">
    <property type="protein sequence ID" value="VYT60649.1"/>
    <property type="molecule type" value="Genomic_DNA"/>
</dbReference>
<dbReference type="InterPro" id="IPR025949">
    <property type="entry name" value="PapC-like_C"/>
</dbReference>
<dbReference type="InterPro" id="IPR043142">
    <property type="entry name" value="PapC-like_C_sf"/>
</dbReference>
<evidence type="ECO:0000259" key="11">
    <source>
        <dbReference type="Pfam" id="PF13953"/>
    </source>
</evidence>
<evidence type="ECO:0000256" key="6">
    <source>
        <dbReference type="ARBA" id="ARBA00022729"/>
    </source>
</evidence>
<dbReference type="Gene3D" id="2.60.40.2610">
    <property type="entry name" value="Outer membrane usher protein FimD, plug domain"/>
    <property type="match status" value="1"/>
</dbReference>
<feature type="domain" description="PapC-like C-terminal" evidence="11">
    <location>
        <begin position="714"/>
        <end position="776"/>
    </location>
</feature>
<keyword evidence="8 9" id="KW-0998">Cell outer membrane</keyword>
<keyword evidence="7 9" id="KW-0472">Membrane</keyword>
<keyword evidence="4" id="KW-1134">Transmembrane beta strand</keyword>
<name>A0A6N2Y1I7_KLEOX</name>
<keyword evidence="5 9" id="KW-0812">Transmembrane</keyword>
<dbReference type="GO" id="GO:0009297">
    <property type="term" value="P:pilus assembly"/>
    <property type="evidence" value="ECO:0007669"/>
    <property type="project" value="InterPro"/>
</dbReference>
<feature type="signal peptide" evidence="10">
    <location>
        <begin position="1"/>
        <end position="21"/>
    </location>
</feature>
<evidence type="ECO:0000259" key="12">
    <source>
        <dbReference type="Pfam" id="PF13954"/>
    </source>
</evidence>
<comment type="subcellular location">
    <subcellularLocation>
        <location evidence="1 9">Cell outer membrane</location>
        <topology evidence="1 9">Multi-pass membrane protein</topology>
    </subcellularLocation>
</comment>
<organism evidence="13">
    <name type="scientific">Klebsiella oxytoca</name>
    <dbReference type="NCBI Taxonomy" id="571"/>
    <lineage>
        <taxon>Bacteria</taxon>
        <taxon>Pseudomonadati</taxon>
        <taxon>Pseudomonadota</taxon>
        <taxon>Gammaproteobacteria</taxon>
        <taxon>Enterobacterales</taxon>
        <taxon>Enterobacteriaceae</taxon>
        <taxon>Klebsiella/Raoultella group</taxon>
        <taxon>Klebsiella</taxon>
    </lineage>
</organism>
<evidence type="ECO:0000313" key="13">
    <source>
        <dbReference type="EMBL" id="VYT60649.1"/>
    </source>
</evidence>
<evidence type="ECO:0000256" key="2">
    <source>
        <dbReference type="ARBA" id="ARBA00008064"/>
    </source>
</evidence>
<sequence length="792" mass="85303">MLRKKLLACLIGLGSAQLAVAEEAKKSAIEFDSETLTSLGIDPQIAHYFSSEAKFLPGATSVMLGVNGKDKGNIVAHFDDDGQLCFDKAFMEQAGIRQPANDSEGCYDYLQAHPETILKASPGKGRLDLILPQEQLVSQSTDLSGYDTSGTAGVLNYTFFASRNDYSGGHSEYSQLMLDGGLNVNTWLLRSHQLLSRANNQFTSENSQTYLQRTFTQIKSTVKAGEVGMNNPLLDGTELYGISLMPESALNDAGSGVLVTGIASTPQARVEIRQQGIMVYSTLVPAGPFTLTDIPLRNVTSDLTITVIETDGSQHSQVVPASLYRSGLGPAGGYQFSLGRVSDAYSQQPWVASLAGGWKLNARHNLTSGAIVAQSYQALGIRVDSALPQEISLSLQINQAFDRDNAQQGQKYNLSASCATQSGFGLNASLSKYSEEYREFSQAIDKSFSATNKMEYSLGASWGHPVIGTMSASFYDVTGFDSQNNSRYATLNWGKSFSAFSVSASWQRQLSGGSIEQSNDNLFYLNLNIPFQRHSVNAYARSDKGRERFGSSVTGTISDDTTYTLGAERDQTESRNSFSGGINQNLHYTQLSMNASTNGSQSHSYSGTLRGGMAAHRHGVTFTPWAIRDTFAIASLDKPVSGVRIETSQGPVWTDFSGQAVIPSVSAWRDAAVEINTATLPKNMDIGNGLRMLKQGRGAVGKIRFSTITERRVLLDVTMGNGDPLPKGVAVTDSAGNYLTTSVDDGVLFLNNLSGRQTLVAKLEKGSCRISLTLPEAPDADAFYENASGVCQ</sequence>
<dbReference type="AlphaFoldDB" id="A0A6N2Y1I7"/>
<evidence type="ECO:0000256" key="5">
    <source>
        <dbReference type="ARBA" id="ARBA00022692"/>
    </source>
</evidence>
<feature type="domain" description="PapC N-terminal" evidence="12">
    <location>
        <begin position="30"/>
        <end position="159"/>
    </location>
</feature>
<accession>A0A6N2Y1I7</accession>
<dbReference type="Pfam" id="PF13954">
    <property type="entry name" value="PapC_N"/>
    <property type="match status" value="1"/>
</dbReference>
<dbReference type="SUPFAM" id="SSF141729">
    <property type="entry name" value="FimD N-terminal domain-like"/>
    <property type="match status" value="1"/>
</dbReference>
<keyword evidence="3 9" id="KW-0813">Transport</keyword>
<dbReference type="InterPro" id="IPR025885">
    <property type="entry name" value="PapC_N"/>
</dbReference>
<dbReference type="Gene3D" id="2.60.40.2070">
    <property type="match status" value="1"/>
</dbReference>
<dbReference type="InterPro" id="IPR018030">
    <property type="entry name" value="Fimbrial_membr_usher_CS"/>
</dbReference>
<dbReference type="InterPro" id="IPR042186">
    <property type="entry name" value="FimD_plug_dom"/>
</dbReference>
<dbReference type="NCBIfam" id="NF011832">
    <property type="entry name" value="PRK15304.1"/>
    <property type="match status" value="1"/>
</dbReference>
<dbReference type="PANTHER" id="PTHR30451:SF8">
    <property type="entry name" value="FIMBRIAL USHER PROTEIN"/>
    <property type="match status" value="1"/>
</dbReference>
<dbReference type="Gene3D" id="2.60.40.3110">
    <property type="match status" value="1"/>
</dbReference>
<dbReference type="Pfam" id="PF00577">
    <property type="entry name" value="Usher"/>
    <property type="match status" value="1"/>
</dbReference>
<feature type="chain" id="PRO_5026698948" evidence="10">
    <location>
        <begin position="22"/>
        <end position="792"/>
    </location>
</feature>
<dbReference type="Pfam" id="PF13953">
    <property type="entry name" value="PapC_C"/>
    <property type="match status" value="1"/>
</dbReference>
<protein>
    <submittedName>
        <fullName evidence="13">F1 capsule-anchoring protein</fullName>
    </submittedName>
</protein>
<evidence type="ECO:0000256" key="9">
    <source>
        <dbReference type="RuleBase" id="RU003884"/>
    </source>
</evidence>
<dbReference type="GO" id="GO:0009279">
    <property type="term" value="C:cell outer membrane"/>
    <property type="evidence" value="ECO:0007669"/>
    <property type="project" value="UniProtKB-SubCell"/>
</dbReference>
<keyword evidence="9" id="KW-1029">Fimbrium biogenesis</keyword>
<dbReference type="PROSITE" id="PS01151">
    <property type="entry name" value="FIMBRIAL_USHER"/>
    <property type="match status" value="1"/>
</dbReference>
<comment type="similarity">
    <text evidence="2 9">Belongs to the fimbrial export usher family.</text>
</comment>
<dbReference type="Gene3D" id="3.10.20.410">
    <property type="match status" value="1"/>
</dbReference>
<keyword evidence="6 10" id="KW-0732">Signal</keyword>
<gene>
    <name evidence="13" type="primary">caf1A_2</name>
    <name evidence="13" type="ORF">KOLFYP65_02721</name>
</gene>